<dbReference type="InterPro" id="IPR036188">
    <property type="entry name" value="FAD/NAD-bd_sf"/>
</dbReference>
<dbReference type="SUPFAM" id="SSF51905">
    <property type="entry name" value="FAD/NAD(P)-binding domain"/>
    <property type="match status" value="1"/>
</dbReference>
<dbReference type="Gene3D" id="3.90.190.10">
    <property type="entry name" value="Protein tyrosine phosphatase superfamily"/>
    <property type="match status" value="1"/>
</dbReference>
<gene>
    <name evidence="3" type="ORF">Ga0609869_002792</name>
</gene>
<dbReference type="PANTHER" id="PTHR10632">
    <property type="entry name" value="SULFIDE:QUINONE OXIDOREDUCTASE"/>
    <property type="match status" value="1"/>
</dbReference>
<organism evidence="3 4">
    <name type="scientific">Rhodovulum iodosum</name>
    <dbReference type="NCBI Taxonomy" id="68291"/>
    <lineage>
        <taxon>Bacteria</taxon>
        <taxon>Pseudomonadati</taxon>
        <taxon>Pseudomonadota</taxon>
        <taxon>Alphaproteobacteria</taxon>
        <taxon>Rhodobacterales</taxon>
        <taxon>Paracoccaceae</taxon>
        <taxon>Rhodovulum</taxon>
    </lineage>
</organism>
<dbReference type="SUPFAM" id="SSF52799">
    <property type="entry name" value="(Phosphotyrosine protein) phosphatases II"/>
    <property type="match status" value="1"/>
</dbReference>
<reference evidence="3 4" key="1">
    <citation type="submission" date="2024-06" db="EMBL/GenBank/DDBJ databases">
        <title>Genome of Rhodovulum iodosum, a marine photoferrotroph.</title>
        <authorList>
            <person name="Bianchini G."/>
            <person name="Nikeleit V."/>
            <person name="Kappler A."/>
            <person name="Bryce C."/>
            <person name="Sanchez-Baracaldo P."/>
        </authorList>
    </citation>
    <scope>NUCLEOTIDE SEQUENCE [LARGE SCALE GENOMIC DNA]</scope>
    <source>
        <strain evidence="3 4">UT/N1</strain>
    </source>
</reference>
<proteinExistence type="predicted"/>
<comment type="caution">
    <text evidence="3">The sequence shown here is derived from an EMBL/GenBank/DDBJ whole genome shotgun (WGS) entry which is preliminary data.</text>
</comment>
<evidence type="ECO:0000259" key="2">
    <source>
        <dbReference type="Pfam" id="PF07992"/>
    </source>
</evidence>
<protein>
    <submittedName>
        <fullName evidence="3">Sulfide:quinone oxidoreductase</fullName>
    </submittedName>
</protein>
<dbReference type="NCBIfam" id="TIGR01244">
    <property type="entry name" value="TIGR01244 family sulfur transferase"/>
    <property type="match status" value="1"/>
</dbReference>
<dbReference type="Proteomes" id="UP001560019">
    <property type="component" value="Unassembled WGS sequence"/>
</dbReference>
<feature type="domain" description="FAD/NAD(P)-binding" evidence="2">
    <location>
        <begin position="151"/>
        <end position="254"/>
    </location>
</feature>
<sequence>MEIKPIAPSFAASPQIRPADVARAVQAGYKTIVCNRPDGEADDQPRAVEIAEACREAGVEFRYLPVQPGRLTPELMASLDDVLRTCKGPILAYCRTGNRSASLWSLTRAKMLSPDAILSATAKAGYDLAGLRPMMEEAFGTDVYNTRPEQYDVLIVGGGAGGVAAAASLLKRRPRTKVAIIEPRQEHYYQPGWTLVGAGVFSPAHTRRPMTDVLPGGVKWIRGAVATFQPEKNEVILEDGARYGYEVLLLSPGLKLDWDAVTGLRDTLGKNGVTSNYRYDLAPYTWEMVQSVSAGKALFTQPPMPIKCAGAPQKAMYLSADHWRRTRRLKAIDIEFCLAGDVLFGVPDYVPALMDYVEKYGATLSYKHNLVAVDGPGKTAIFEVTGPDGETSRVEREFEMMHVCPPQTGLDFITSSPLANDAGWIDVDQTTLQHKSYPNIFGLGDGASTPNAKTAAAVRKQAPVAAVNALRVLDGKDLVARYDGYGSCPLTVAKGKIVLAEFGYGGKLMPSFPEWLIDGTKPSRRAWFLKERMLPPIYWQGMFRGREYLAGPDMTFQKIAAE</sequence>
<keyword evidence="4" id="KW-1185">Reference proteome</keyword>
<evidence type="ECO:0000313" key="3">
    <source>
        <dbReference type="EMBL" id="MEX5729439.1"/>
    </source>
</evidence>
<dbReference type="InterPro" id="IPR029021">
    <property type="entry name" value="Prot-tyrosine_phosphatase-like"/>
</dbReference>
<feature type="domain" description="Beta-lactamase hydrolase-like protein phosphatase-like" evidence="1">
    <location>
        <begin position="4"/>
        <end position="109"/>
    </location>
</feature>
<evidence type="ECO:0000259" key="1">
    <source>
        <dbReference type="Pfam" id="PF04273"/>
    </source>
</evidence>
<accession>A0ABV3XWL9</accession>
<dbReference type="InterPro" id="IPR005939">
    <property type="entry name" value="BLH_phosphatase-like"/>
</dbReference>
<evidence type="ECO:0000313" key="4">
    <source>
        <dbReference type="Proteomes" id="UP001560019"/>
    </source>
</evidence>
<dbReference type="EMBL" id="JBEHHI010000003">
    <property type="protein sequence ID" value="MEX5729439.1"/>
    <property type="molecule type" value="Genomic_DNA"/>
</dbReference>
<name>A0ABV3XWL9_9RHOB</name>
<dbReference type="Gene3D" id="3.50.50.60">
    <property type="entry name" value="FAD/NAD(P)-binding domain"/>
    <property type="match status" value="2"/>
</dbReference>
<dbReference type="InterPro" id="IPR015904">
    <property type="entry name" value="Sulphide_quinone_reductase"/>
</dbReference>
<dbReference type="Pfam" id="PF07992">
    <property type="entry name" value="Pyr_redox_2"/>
    <property type="match status" value="1"/>
</dbReference>
<dbReference type="RefSeq" id="WP_125403809.1">
    <property type="nucleotide sequence ID" value="NZ_JBEHHI010000003.1"/>
</dbReference>
<dbReference type="Pfam" id="PF04273">
    <property type="entry name" value="BLH_phosphatase"/>
    <property type="match status" value="1"/>
</dbReference>
<dbReference type="PANTHER" id="PTHR10632:SF2">
    <property type="entry name" value="SULFIDE:QUINONE OXIDOREDUCTASE, MITOCHONDRIAL"/>
    <property type="match status" value="1"/>
</dbReference>
<dbReference type="InterPro" id="IPR023753">
    <property type="entry name" value="FAD/NAD-binding_dom"/>
</dbReference>